<feature type="non-terminal residue" evidence="2">
    <location>
        <position position="1"/>
    </location>
</feature>
<name>A0AAV2SBB1_MEGNR</name>
<dbReference type="AlphaFoldDB" id="A0AAV2SBB1"/>
<keyword evidence="3" id="KW-1185">Reference proteome</keyword>
<dbReference type="InterPro" id="IPR016187">
    <property type="entry name" value="CTDL_fold"/>
</dbReference>
<proteinExistence type="predicted"/>
<evidence type="ECO:0000313" key="2">
    <source>
        <dbReference type="EMBL" id="CAL4181706.1"/>
    </source>
</evidence>
<dbReference type="Proteomes" id="UP001497623">
    <property type="component" value="Unassembled WGS sequence"/>
</dbReference>
<evidence type="ECO:0000313" key="3">
    <source>
        <dbReference type="Proteomes" id="UP001497623"/>
    </source>
</evidence>
<comment type="caution">
    <text evidence="2">The sequence shown here is derived from an EMBL/GenBank/DDBJ whole genome shotgun (WGS) entry which is preliminary data.</text>
</comment>
<feature type="non-terminal residue" evidence="2">
    <location>
        <position position="129"/>
    </location>
</feature>
<dbReference type="PROSITE" id="PS50041">
    <property type="entry name" value="C_TYPE_LECTIN_2"/>
    <property type="match status" value="1"/>
</dbReference>
<accession>A0AAV2SBB1</accession>
<sequence length="129" mass="15157">FKLKGSGTCFRFFNDKTRSWENSKKKCEEEGLLTARASDNEAVPLRKYLLDTYGDEHWVWLDARGDRSKFVWQQDWTPLNSNNPLWEPGRPGRDVTPDYCLGLLVRRISWQRAPLQPYDNWLCSNSITT</sequence>
<dbReference type="CDD" id="cd00037">
    <property type="entry name" value="CLECT"/>
    <property type="match status" value="1"/>
</dbReference>
<dbReference type="InterPro" id="IPR016186">
    <property type="entry name" value="C-type_lectin-like/link_sf"/>
</dbReference>
<dbReference type="Gene3D" id="3.10.100.10">
    <property type="entry name" value="Mannose-Binding Protein A, subunit A"/>
    <property type="match status" value="1"/>
</dbReference>
<gene>
    <name evidence="2" type="ORF">MNOR_LOCUS35450</name>
</gene>
<reference evidence="2 3" key="1">
    <citation type="submission" date="2024-05" db="EMBL/GenBank/DDBJ databases">
        <authorList>
            <person name="Wallberg A."/>
        </authorList>
    </citation>
    <scope>NUCLEOTIDE SEQUENCE [LARGE SCALE GENOMIC DNA]</scope>
</reference>
<feature type="domain" description="C-type lectin" evidence="1">
    <location>
        <begin position="5"/>
        <end position="124"/>
    </location>
</feature>
<dbReference type="SUPFAM" id="SSF56436">
    <property type="entry name" value="C-type lectin-like"/>
    <property type="match status" value="1"/>
</dbReference>
<organism evidence="2 3">
    <name type="scientific">Meganyctiphanes norvegica</name>
    <name type="common">Northern krill</name>
    <name type="synonym">Thysanopoda norvegica</name>
    <dbReference type="NCBI Taxonomy" id="48144"/>
    <lineage>
        <taxon>Eukaryota</taxon>
        <taxon>Metazoa</taxon>
        <taxon>Ecdysozoa</taxon>
        <taxon>Arthropoda</taxon>
        <taxon>Crustacea</taxon>
        <taxon>Multicrustacea</taxon>
        <taxon>Malacostraca</taxon>
        <taxon>Eumalacostraca</taxon>
        <taxon>Eucarida</taxon>
        <taxon>Euphausiacea</taxon>
        <taxon>Euphausiidae</taxon>
        <taxon>Meganyctiphanes</taxon>
    </lineage>
</organism>
<dbReference type="InterPro" id="IPR001304">
    <property type="entry name" value="C-type_lectin-like"/>
</dbReference>
<dbReference type="EMBL" id="CAXKWB010059220">
    <property type="protein sequence ID" value="CAL4181706.1"/>
    <property type="molecule type" value="Genomic_DNA"/>
</dbReference>
<evidence type="ECO:0000259" key="1">
    <source>
        <dbReference type="PROSITE" id="PS50041"/>
    </source>
</evidence>
<protein>
    <recommendedName>
        <fullName evidence="1">C-type lectin domain-containing protein</fullName>
    </recommendedName>
</protein>